<dbReference type="InterPro" id="IPR045137">
    <property type="entry name" value="RBM26/27"/>
</dbReference>
<dbReference type="PANTHER" id="PTHR14398">
    <property type="entry name" value="RNA RECOGNITION RRM/RNP DOMAIN"/>
    <property type="match status" value="1"/>
</dbReference>
<feature type="compositionally biased region" description="Acidic residues" evidence="2">
    <location>
        <begin position="166"/>
        <end position="191"/>
    </location>
</feature>
<feature type="compositionally biased region" description="Low complexity" evidence="2">
    <location>
        <begin position="78"/>
        <end position="90"/>
    </location>
</feature>
<feature type="compositionally biased region" description="Pro residues" evidence="2">
    <location>
        <begin position="45"/>
        <end position="74"/>
    </location>
</feature>
<dbReference type="Proteomes" id="UP000683360">
    <property type="component" value="Unassembled WGS sequence"/>
</dbReference>
<dbReference type="AlphaFoldDB" id="A0A8S3TWL8"/>
<comment type="caution">
    <text evidence="3">The sequence shown here is derived from an EMBL/GenBank/DDBJ whole genome shotgun (WGS) entry which is preliminary data.</text>
</comment>
<evidence type="ECO:0000313" key="4">
    <source>
        <dbReference type="Proteomes" id="UP000683360"/>
    </source>
</evidence>
<gene>
    <name evidence="3" type="ORF">MEDL_50456</name>
</gene>
<protein>
    <submittedName>
        <fullName evidence="3">RBM26</fullName>
    </submittedName>
</protein>
<feature type="region of interest" description="Disordered" evidence="2">
    <location>
        <begin position="156"/>
        <end position="197"/>
    </location>
</feature>
<evidence type="ECO:0000256" key="2">
    <source>
        <dbReference type="SAM" id="MobiDB-lite"/>
    </source>
</evidence>
<evidence type="ECO:0000313" key="3">
    <source>
        <dbReference type="EMBL" id="CAG2238041.1"/>
    </source>
</evidence>
<keyword evidence="4" id="KW-1185">Reference proteome</keyword>
<evidence type="ECO:0000256" key="1">
    <source>
        <dbReference type="ARBA" id="ARBA00022884"/>
    </source>
</evidence>
<name>A0A8S3TWL8_MYTED</name>
<accession>A0A8S3TWL8</accession>
<dbReference type="GO" id="GO:0005634">
    <property type="term" value="C:nucleus"/>
    <property type="evidence" value="ECO:0007669"/>
    <property type="project" value="TreeGrafter"/>
</dbReference>
<dbReference type="PANTHER" id="PTHR14398:SF0">
    <property type="entry name" value="ZINC FINGER PROTEIN SWM"/>
    <property type="match status" value="1"/>
</dbReference>
<reference evidence="3" key="1">
    <citation type="submission" date="2021-03" db="EMBL/GenBank/DDBJ databases">
        <authorList>
            <person name="Bekaert M."/>
        </authorList>
    </citation>
    <scope>NUCLEOTIDE SEQUENCE</scope>
</reference>
<keyword evidence="1" id="KW-0694">RNA-binding</keyword>
<organism evidence="3 4">
    <name type="scientific">Mytilus edulis</name>
    <name type="common">Blue mussel</name>
    <dbReference type="NCBI Taxonomy" id="6550"/>
    <lineage>
        <taxon>Eukaryota</taxon>
        <taxon>Metazoa</taxon>
        <taxon>Spiralia</taxon>
        <taxon>Lophotrochozoa</taxon>
        <taxon>Mollusca</taxon>
        <taxon>Bivalvia</taxon>
        <taxon>Autobranchia</taxon>
        <taxon>Pteriomorphia</taxon>
        <taxon>Mytilida</taxon>
        <taxon>Mytiloidea</taxon>
        <taxon>Mytilidae</taxon>
        <taxon>Mytilinae</taxon>
        <taxon>Mytilus</taxon>
    </lineage>
</organism>
<proteinExistence type="predicted"/>
<dbReference type="OrthoDB" id="443401at2759"/>
<feature type="compositionally biased region" description="Basic and acidic residues" evidence="2">
    <location>
        <begin position="97"/>
        <end position="108"/>
    </location>
</feature>
<dbReference type="GO" id="GO:0003723">
    <property type="term" value="F:RNA binding"/>
    <property type="evidence" value="ECO:0007669"/>
    <property type="project" value="UniProtKB-KW"/>
</dbReference>
<dbReference type="EMBL" id="CAJPWZ010002411">
    <property type="protein sequence ID" value="CAG2238041.1"/>
    <property type="molecule type" value="Genomic_DNA"/>
</dbReference>
<feature type="compositionally biased region" description="Basic and acidic residues" evidence="2">
    <location>
        <begin position="156"/>
        <end position="165"/>
    </location>
</feature>
<feature type="region of interest" description="Disordered" evidence="2">
    <location>
        <begin position="41"/>
        <end position="131"/>
    </location>
</feature>
<sequence length="197" mass="22176">MVNICCDADPEPLSRYCLALVKKDKSESELREFCLDQLEVFLQGRPPPPPTSGAPPMPPHVGPPPQIIRPPPPRPGDDSNTTTSDATSTTPTPPPPKQKDERNVKLRVEIPPAHKLSLNNTIPKQYDASKPEKQYGMVERIDFDDVDNSAIVSFKTRQDAEHGTEEIDEEALLADEEDLLRVEDEEEEDEESRSWRR</sequence>